<dbReference type="EMBL" id="LGRB01000004">
    <property type="protein sequence ID" value="OCT54337.1"/>
    <property type="molecule type" value="Genomic_DNA"/>
</dbReference>
<keyword evidence="3" id="KW-1185">Reference proteome</keyword>
<evidence type="ECO:0000313" key="2">
    <source>
        <dbReference type="EMBL" id="OCT54337.1"/>
    </source>
</evidence>
<evidence type="ECO:0000313" key="3">
    <source>
        <dbReference type="Proteomes" id="UP000094526"/>
    </source>
</evidence>
<dbReference type="AlphaFoldDB" id="A0A1C1D0Q4"/>
<proteinExistence type="predicted"/>
<feature type="compositionally biased region" description="Basic and acidic residues" evidence="1">
    <location>
        <begin position="1"/>
        <end position="21"/>
    </location>
</feature>
<accession>A0A1C1D0Q4</accession>
<reference evidence="3" key="1">
    <citation type="submission" date="2015-07" db="EMBL/GenBank/DDBJ databases">
        <authorList>
            <person name="Teixeira M.M."/>
            <person name="Souza R.C."/>
            <person name="Almeida L.G."/>
            <person name="Vicente V.A."/>
            <person name="de Hoog S."/>
            <person name="Bocca A.L."/>
            <person name="de Almeida S.R."/>
            <person name="Vasconcelos A.T."/>
            <person name="Felipe M.S."/>
        </authorList>
    </citation>
    <scope>NUCLEOTIDE SEQUENCE [LARGE SCALE GENOMIC DNA]</scope>
    <source>
        <strain evidence="3">KSF</strain>
    </source>
</reference>
<protein>
    <submittedName>
        <fullName evidence="2">Uncharacterized protein</fullName>
    </submittedName>
</protein>
<feature type="region of interest" description="Disordered" evidence="1">
    <location>
        <begin position="1"/>
        <end position="41"/>
    </location>
</feature>
<evidence type="ECO:0000256" key="1">
    <source>
        <dbReference type="SAM" id="MobiDB-lite"/>
    </source>
</evidence>
<sequence length="95" mass="9862">MASESGHKGRFEEDQTGEIKVRGTLVGRMRPNSSFSSGGGMWCGARQAAQQELSFASGSNAEDRHGLAGVGLLSQDMQSGGGRKVNCATQCRGAA</sequence>
<dbReference type="VEuPathDB" id="FungiDB:CLCR_01007"/>
<dbReference type="Proteomes" id="UP000094526">
    <property type="component" value="Unassembled WGS sequence"/>
</dbReference>
<comment type="caution">
    <text evidence="2">The sequence shown here is derived from an EMBL/GenBank/DDBJ whole genome shotgun (WGS) entry which is preliminary data.</text>
</comment>
<organism evidence="2 3">
    <name type="scientific">Cladophialophora carrionii</name>
    <dbReference type="NCBI Taxonomy" id="86049"/>
    <lineage>
        <taxon>Eukaryota</taxon>
        <taxon>Fungi</taxon>
        <taxon>Dikarya</taxon>
        <taxon>Ascomycota</taxon>
        <taxon>Pezizomycotina</taxon>
        <taxon>Eurotiomycetes</taxon>
        <taxon>Chaetothyriomycetidae</taxon>
        <taxon>Chaetothyriales</taxon>
        <taxon>Herpotrichiellaceae</taxon>
        <taxon>Cladophialophora</taxon>
    </lineage>
</organism>
<gene>
    <name evidence="2" type="ORF">CLCR_01007</name>
</gene>
<name>A0A1C1D0Q4_9EURO</name>